<sequence>MSVQCAHYHNDSKFYSPKLAKVGEKGPLTPLNVAINDIVPQLETFRTSLTETWQNGLVKCMSTIYQGQCSTSVVFIDGKPNITIIAEPEVKKLVL</sequence>
<keyword evidence="2" id="KW-1185">Reference proteome</keyword>
<evidence type="ECO:0000313" key="2">
    <source>
        <dbReference type="Proteomes" id="UP001271007"/>
    </source>
</evidence>
<reference evidence="1" key="1">
    <citation type="submission" date="2023-04" db="EMBL/GenBank/DDBJ databases">
        <title>Black Yeasts Isolated from many extreme environments.</title>
        <authorList>
            <person name="Coleine C."/>
            <person name="Stajich J.E."/>
            <person name="Selbmann L."/>
        </authorList>
    </citation>
    <scope>NUCLEOTIDE SEQUENCE</scope>
    <source>
        <strain evidence="1">CCFEE 5312</strain>
    </source>
</reference>
<gene>
    <name evidence="1" type="ORF">LTR09_012041</name>
</gene>
<name>A0AAJ0DB33_9PEZI</name>
<accession>A0AAJ0DB33</accession>
<dbReference type="Proteomes" id="UP001271007">
    <property type="component" value="Unassembled WGS sequence"/>
</dbReference>
<dbReference type="EMBL" id="JAWDJX010000091">
    <property type="protein sequence ID" value="KAK3046457.1"/>
    <property type="molecule type" value="Genomic_DNA"/>
</dbReference>
<organism evidence="1 2">
    <name type="scientific">Extremus antarcticus</name>
    <dbReference type="NCBI Taxonomy" id="702011"/>
    <lineage>
        <taxon>Eukaryota</taxon>
        <taxon>Fungi</taxon>
        <taxon>Dikarya</taxon>
        <taxon>Ascomycota</taxon>
        <taxon>Pezizomycotina</taxon>
        <taxon>Dothideomycetes</taxon>
        <taxon>Dothideomycetidae</taxon>
        <taxon>Mycosphaerellales</taxon>
        <taxon>Extremaceae</taxon>
        <taxon>Extremus</taxon>
    </lineage>
</organism>
<protein>
    <submittedName>
        <fullName evidence="1">Uncharacterized protein</fullName>
    </submittedName>
</protein>
<proteinExistence type="predicted"/>
<evidence type="ECO:0000313" key="1">
    <source>
        <dbReference type="EMBL" id="KAK3046457.1"/>
    </source>
</evidence>
<dbReference type="Gene3D" id="3.30.560.10">
    <property type="entry name" value="Glucose Oxidase, domain 3"/>
    <property type="match status" value="1"/>
</dbReference>
<dbReference type="AlphaFoldDB" id="A0AAJ0DB33"/>
<comment type="caution">
    <text evidence="1">The sequence shown here is derived from an EMBL/GenBank/DDBJ whole genome shotgun (WGS) entry which is preliminary data.</text>
</comment>